<proteinExistence type="predicted"/>
<gene>
    <name evidence="1" type="ORF">K461DRAFT_7214</name>
</gene>
<protein>
    <submittedName>
        <fullName evidence="1">Uncharacterized protein</fullName>
    </submittedName>
</protein>
<evidence type="ECO:0000313" key="2">
    <source>
        <dbReference type="Proteomes" id="UP000799439"/>
    </source>
</evidence>
<name>A0A9P4J8K2_9PEZI</name>
<dbReference type="OrthoDB" id="3898724at2759"/>
<comment type="caution">
    <text evidence="1">The sequence shown here is derived from an EMBL/GenBank/DDBJ whole genome shotgun (WGS) entry which is preliminary data.</text>
</comment>
<keyword evidence="2" id="KW-1185">Reference proteome</keyword>
<dbReference type="Proteomes" id="UP000799439">
    <property type="component" value="Unassembled WGS sequence"/>
</dbReference>
<dbReference type="EMBL" id="ML996081">
    <property type="protein sequence ID" value="KAF2156924.1"/>
    <property type="molecule type" value="Genomic_DNA"/>
</dbReference>
<evidence type="ECO:0000313" key="1">
    <source>
        <dbReference type="EMBL" id="KAF2156924.1"/>
    </source>
</evidence>
<dbReference type="AlphaFoldDB" id="A0A9P4J8K2"/>
<reference evidence="1" key="1">
    <citation type="journal article" date="2020" name="Stud. Mycol.">
        <title>101 Dothideomycetes genomes: a test case for predicting lifestyles and emergence of pathogens.</title>
        <authorList>
            <person name="Haridas S."/>
            <person name="Albert R."/>
            <person name="Binder M."/>
            <person name="Bloem J."/>
            <person name="Labutti K."/>
            <person name="Salamov A."/>
            <person name="Andreopoulos B."/>
            <person name="Baker S."/>
            <person name="Barry K."/>
            <person name="Bills G."/>
            <person name="Bluhm B."/>
            <person name="Cannon C."/>
            <person name="Castanera R."/>
            <person name="Culley D."/>
            <person name="Daum C."/>
            <person name="Ezra D."/>
            <person name="Gonzalez J."/>
            <person name="Henrissat B."/>
            <person name="Kuo A."/>
            <person name="Liang C."/>
            <person name="Lipzen A."/>
            <person name="Lutzoni F."/>
            <person name="Magnuson J."/>
            <person name="Mondo S."/>
            <person name="Nolan M."/>
            <person name="Ohm R."/>
            <person name="Pangilinan J."/>
            <person name="Park H.-J."/>
            <person name="Ramirez L."/>
            <person name="Alfaro M."/>
            <person name="Sun H."/>
            <person name="Tritt A."/>
            <person name="Yoshinaga Y."/>
            <person name="Zwiers L.-H."/>
            <person name="Turgeon B."/>
            <person name="Goodwin S."/>
            <person name="Spatafora J."/>
            <person name="Crous P."/>
            <person name="Grigoriev I."/>
        </authorList>
    </citation>
    <scope>NUCLEOTIDE SEQUENCE</scope>
    <source>
        <strain evidence="1">CBS 260.36</strain>
    </source>
</reference>
<sequence length="330" mass="37452">MSVTRQPRHRRPSWMRDANTYRIHLDADATRSEPPEFIDPDLEGYCYDPAYFASWELKSPLREKLPESLQGLIDDWSYAGAAVQTALHRITLLDHEGMDRGWPEKTTAHLSRTTSAVSSMCVPSPPLSTTSPFVGGSFSSSRDAARFRLPPLCMTSFKAPAFGHTNTLVETPPYSPEDAKPVDLPVDSPINVYSIDPFKLNERLVNFEHAGPTGAIGQLSPPLCPASPTGPPFDETSWERYLEQYKREMEGVQNEDAPRFRHLAHKVMVDYRVRLEEDHDVFDADTQKLFDAWWARMSAQQKQLQEDIDKVSMPTLAEIKHVRRVYGLHV</sequence>
<accession>A0A9P4J8K2</accession>
<organism evidence="1 2">
    <name type="scientific">Myriangium duriaei CBS 260.36</name>
    <dbReference type="NCBI Taxonomy" id="1168546"/>
    <lineage>
        <taxon>Eukaryota</taxon>
        <taxon>Fungi</taxon>
        <taxon>Dikarya</taxon>
        <taxon>Ascomycota</taxon>
        <taxon>Pezizomycotina</taxon>
        <taxon>Dothideomycetes</taxon>
        <taxon>Dothideomycetidae</taxon>
        <taxon>Myriangiales</taxon>
        <taxon>Myriangiaceae</taxon>
        <taxon>Myriangium</taxon>
    </lineage>
</organism>